<sequence>MTECPECYSNKKRATPLQNPRDCLENHLQYICGTCGRCICINKTGKNGLQRWNFPFQSAETAKLYLRTADATEKTNCGIYEITASNGRKSFKIFRDEFTLKEYLEKNRGKSCTAMRPVYKRPEYREFPHTEIRRLTAAEAEAYIKEQSAGL</sequence>
<proteinExistence type="predicted"/>
<evidence type="ECO:0000313" key="2">
    <source>
        <dbReference type="Proteomes" id="UP000260812"/>
    </source>
</evidence>
<dbReference type="EMBL" id="QVLV01000011">
    <property type="protein sequence ID" value="RGE58462.1"/>
    <property type="molecule type" value="Genomic_DNA"/>
</dbReference>
<keyword evidence="2" id="KW-1185">Reference proteome</keyword>
<comment type="caution">
    <text evidence="1">The sequence shown here is derived from an EMBL/GenBank/DDBJ whole genome shotgun (WGS) entry which is preliminary data.</text>
</comment>
<accession>A0A3E3I1N3</accession>
<dbReference type="AlphaFoldDB" id="A0A3E3I1N3"/>
<dbReference type="GeneID" id="97988382"/>
<dbReference type="Proteomes" id="UP000260812">
    <property type="component" value="Unassembled WGS sequence"/>
</dbReference>
<evidence type="ECO:0000313" key="1">
    <source>
        <dbReference type="EMBL" id="RGE58462.1"/>
    </source>
</evidence>
<gene>
    <name evidence="1" type="ORF">DXC51_16270</name>
</gene>
<protein>
    <submittedName>
        <fullName evidence="1">Uncharacterized protein</fullName>
    </submittedName>
</protein>
<name>A0A3E3I1N3_9FIRM</name>
<dbReference type="RefSeq" id="WP_117544927.1">
    <property type="nucleotide sequence ID" value="NZ_JBKUNB010000005.1"/>
</dbReference>
<reference evidence="1" key="1">
    <citation type="submission" date="2018-08" db="EMBL/GenBank/DDBJ databases">
        <title>A genome reference for cultivated species of the human gut microbiota.</title>
        <authorList>
            <person name="Zou Y."/>
            <person name="Xue W."/>
            <person name="Luo G."/>
        </authorList>
    </citation>
    <scope>NUCLEOTIDE SEQUENCE [LARGE SCALE GENOMIC DNA]</scope>
    <source>
        <strain evidence="1">TF05-5AC</strain>
    </source>
</reference>
<organism evidence="1 2">
    <name type="scientific">Eisenbergiella massiliensis</name>
    <dbReference type="NCBI Taxonomy" id="1720294"/>
    <lineage>
        <taxon>Bacteria</taxon>
        <taxon>Bacillati</taxon>
        <taxon>Bacillota</taxon>
        <taxon>Clostridia</taxon>
        <taxon>Lachnospirales</taxon>
        <taxon>Lachnospiraceae</taxon>
        <taxon>Eisenbergiella</taxon>
    </lineage>
</organism>